<dbReference type="EMBL" id="KK584394">
    <property type="protein sequence ID" value="KDO16017.1"/>
    <property type="molecule type" value="Genomic_DNA"/>
</dbReference>
<dbReference type="Proteomes" id="UP000030745">
    <property type="component" value="Unassembled WGS sequence"/>
</dbReference>
<proteinExistence type="predicted"/>
<sequence>VDITRTLASLGRNEAVRHAPALQRFVSVVTTTPVDSEPNPAVRANIVHIYQRLLCVPSVFRQLVFGHGVFLSPDDVANDAKPVFFFLGQQLAMDKSMKYRAVYASMAAMLLTNTAFTLEMHFLEQHTVACDCLTDALDGLDGRPPLVCDQKELAHRMQCLEQGMPFGVDAPLSRHVGVRLVHEVFLTVLHLWTTCETTMMTDGKCISTFLVQLLHWLHARHPGSGLFVAPPMLQRCVDVIDTVTPRALPLLLDLIAQLFRVAPLYKQTFLDMALTSALVHCLTPHSRTHLVPVLRFLWDLARNDASVALDLVDDATLLRQIFALLQLPIVHNPTFSALRSSDPSDAQLDVIIAATQVLCVVNVGDPGRTH</sequence>
<dbReference type="STRING" id="695850.A0A067BMR0"/>
<dbReference type="VEuPathDB" id="FungiDB:SPRG_18446"/>
<dbReference type="GeneID" id="24139971"/>
<name>A0A067BMR0_SAPPC</name>
<dbReference type="AlphaFoldDB" id="A0A067BMR0"/>
<dbReference type="KEGG" id="spar:SPRG_18446"/>
<keyword evidence="2" id="KW-1185">Reference proteome</keyword>
<protein>
    <submittedName>
        <fullName evidence="1">Uncharacterized protein</fullName>
    </submittedName>
</protein>
<evidence type="ECO:0000313" key="1">
    <source>
        <dbReference type="EMBL" id="KDO16017.1"/>
    </source>
</evidence>
<organism evidence="1 2">
    <name type="scientific">Saprolegnia parasitica (strain CBS 223.65)</name>
    <dbReference type="NCBI Taxonomy" id="695850"/>
    <lineage>
        <taxon>Eukaryota</taxon>
        <taxon>Sar</taxon>
        <taxon>Stramenopiles</taxon>
        <taxon>Oomycota</taxon>
        <taxon>Saprolegniomycetes</taxon>
        <taxon>Saprolegniales</taxon>
        <taxon>Saprolegniaceae</taxon>
        <taxon>Saprolegnia</taxon>
    </lineage>
</organism>
<dbReference type="SUPFAM" id="SSF48371">
    <property type="entry name" value="ARM repeat"/>
    <property type="match status" value="1"/>
</dbReference>
<reference evidence="1 2" key="1">
    <citation type="journal article" date="2013" name="PLoS Genet.">
        <title>Distinctive expansion of potential virulence genes in the genome of the oomycete fish pathogen Saprolegnia parasitica.</title>
        <authorList>
            <person name="Jiang R.H."/>
            <person name="de Bruijn I."/>
            <person name="Haas B.J."/>
            <person name="Belmonte R."/>
            <person name="Lobach L."/>
            <person name="Christie J."/>
            <person name="van den Ackerveken G."/>
            <person name="Bottin A."/>
            <person name="Bulone V."/>
            <person name="Diaz-Moreno S.M."/>
            <person name="Dumas B."/>
            <person name="Fan L."/>
            <person name="Gaulin E."/>
            <person name="Govers F."/>
            <person name="Grenville-Briggs L.J."/>
            <person name="Horner N.R."/>
            <person name="Levin J.Z."/>
            <person name="Mammella M."/>
            <person name="Meijer H.J."/>
            <person name="Morris P."/>
            <person name="Nusbaum C."/>
            <person name="Oome S."/>
            <person name="Phillips A.J."/>
            <person name="van Rooyen D."/>
            <person name="Rzeszutek E."/>
            <person name="Saraiva M."/>
            <person name="Secombes C.J."/>
            <person name="Seidl M.F."/>
            <person name="Snel B."/>
            <person name="Stassen J.H."/>
            <person name="Sykes S."/>
            <person name="Tripathy S."/>
            <person name="van den Berg H."/>
            <person name="Vega-Arreguin J.C."/>
            <person name="Wawra S."/>
            <person name="Young S.K."/>
            <person name="Zeng Q."/>
            <person name="Dieguez-Uribeondo J."/>
            <person name="Russ C."/>
            <person name="Tyler B.M."/>
            <person name="van West P."/>
        </authorList>
    </citation>
    <scope>NUCLEOTIDE SEQUENCE [LARGE SCALE GENOMIC DNA]</scope>
    <source>
        <strain evidence="1 2">CBS 223.65</strain>
    </source>
</reference>
<evidence type="ECO:0000313" key="2">
    <source>
        <dbReference type="Proteomes" id="UP000030745"/>
    </source>
</evidence>
<feature type="non-terminal residue" evidence="1">
    <location>
        <position position="1"/>
    </location>
</feature>
<dbReference type="InterPro" id="IPR016024">
    <property type="entry name" value="ARM-type_fold"/>
</dbReference>
<accession>A0A067BMR0</accession>
<gene>
    <name evidence="1" type="ORF">SPRG_18446</name>
</gene>
<feature type="non-terminal residue" evidence="1">
    <location>
        <position position="370"/>
    </location>
</feature>
<dbReference type="RefSeq" id="XP_012213275.1">
    <property type="nucleotide sequence ID" value="XM_012357885.1"/>
</dbReference>